<dbReference type="AlphaFoldDB" id="A0A8K1YUF8"/>
<geneLocation type="chloroplast" evidence="1"/>
<dbReference type="EMBL" id="MK641509">
    <property type="protein sequence ID" value="UEQ12003.1"/>
    <property type="molecule type" value="Genomic_DNA"/>
</dbReference>
<keyword evidence="1" id="KW-0150">Chloroplast</keyword>
<reference evidence="1" key="1">
    <citation type="submission" date="2019-03" db="EMBL/GenBank/DDBJ databases">
        <title>Phycologia Chloroplast and mitochondrial genomes of Kumanoa mahlacensis.</title>
        <authorList>
            <person name="Fang K."/>
        </authorList>
    </citation>
    <scope>NUCLEOTIDE SEQUENCE</scope>
    <source>
        <strain evidence="1">SAS-FKP1701</strain>
    </source>
</reference>
<gene>
    <name evidence="1" type="primary">orf125</name>
</gene>
<name>A0A8K1YUF8_9FLOR</name>
<protein>
    <submittedName>
        <fullName evidence="1">Uncharacterized protein</fullName>
    </submittedName>
</protein>
<proteinExistence type="predicted"/>
<sequence length="169" mass="19759">MSQTIFIKKNLDILLLAIDSLDPYITDAFNLNFTINNKITNLLAIFTCRTSNCILRTQSTNFSSFYKVMIIISQILEVCSSSETQKNIFNILAENIENKNLYTVQTQNKYLKKFKTNYRKLCKPYLIGYDNYVSQNYIQQIGLVNLYILYKVTEPNNIYAMFSYLITNK</sequence>
<evidence type="ECO:0000313" key="1">
    <source>
        <dbReference type="EMBL" id="UEQ12003.1"/>
    </source>
</evidence>
<organism evidence="1">
    <name type="scientific">Kumanoa mahlacensis</name>
    <dbReference type="NCBI Taxonomy" id="1196387"/>
    <lineage>
        <taxon>Eukaryota</taxon>
        <taxon>Rhodophyta</taxon>
        <taxon>Florideophyceae</taxon>
        <taxon>Nemaliophycidae</taxon>
        <taxon>Batrachospermales</taxon>
        <taxon>Batrachospermaceae</taxon>
        <taxon>Kumanoa</taxon>
    </lineage>
</organism>
<accession>A0A8K1YUF8</accession>
<keyword evidence="1" id="KW-0934">Plastid</keyword>